<evidence type="ECO:0000256" key="5">
    <source>
        <dbReference type="ARBA" id="ARBA00022801"/>
    </source>
</evidence>
<dbReference type="SMART" id="SM01217">
    <property type="entry name" value="Fn3_like"/>
    <property type="match status" value="1"/>
</dbReference>
<evidence type="ECO:0000313" key="10">
    <source>
        <dbReference type="EMBL" id="MEM5498275.1"/>
    </source>
</evidence>
<evidence type="ECO:0000313" key="11">
    <source>
        <dbReference type="Proteomes" id="UP001461163"/>
    </source>
</evidence>
<protein>
    <recommendedName>
        <fullName evidence="3">beta-glucosidase</fullName>
        <ecNumber evidence="3">3.2.1.21</ecNumber>
    </recommendedName>
</protein>
<comment type="catalytic activity">
    <reaction evidence="1">
        <text>Hydrolysis of terminal, non-reducing beta-D-glucosyl residues with release of beta-D-glucose.</text>
        <dbReference type="EC" id="3.2.1.21"/>
    </reaction>
</comment>
<name>A0ABU9SXE5_9ALTE</name>
<dbReference type="PROSITE" id="PS00775">
    <property type="entry name" value="GLYCOSYL_HYDROL_F3"/>
    <property type="match status" value="1"/>
</dbReference>
<evidence type="ECO:0000259" key="9">
    <source>
        <dbReference type="SMART" id="SM01217"/>
    </source>
</evidence>
<dbReference type="RefSeq" id="WP_342881935.1">
    <property type="nucleotide sequence ID" value="NZ_JBBMQS010000007.1"/>
</dbReference>
<evidence type="ECO:0000256" key="8">
    <source>
        <dbReference type="SAM" id="SignalP"/>
    </source>
</evidence>
<dbReference type="InterPro" id="IPR019800">
    <property type="entry name" value="Glyco_hydro_3_AS"/>
</dbReference>
<dbReference type="GO" id="GO:0016787">
    <property type="term" value="F:hydrolase activity"/>
    <property type="evidence" value="ECO:0007669"/>
    <property type="project" value="UniProtKB-KW"/>
</dbReference>
<dbReference type="Pfam" id="PF01915">
    <property type="entry name" value="Glyco_hydro_3_C"/>
    <property type="match status" value="1"/>
</dbReference>
<dbReference type="InterPro" id="IPR001764">
    <property type="entry name" value="Glyco_hydro_3_N"/>
</dbReference>
<keyword evidence="6 7" id="KW-0326">Glycosidase</keyword>
<evidence type="ECO:0000256" key="7">
    <source>
        <dbReference type="RuleBase" id="RU361161"/>
    </source>
</evidence>
<dbReference type="InterPro" id="IPR051915">
    <property type="entry name" value="Cellulose_Degrad_GH3"/>
</dbReference>
<proteinExistence type="inferred from homology"/>
<keyword evidence="5 7" id="KW-0378">Hydrolase</keyword>
<dbReference type="InterPro" id="IPR017853">
    <property type="entry name" value="GH"/>
</dbReference>
<dbReference type="PRINTS" id="PR00133">
    <property type="entry name" value="GLHYDRLASE3"/>
</dbReference>
<dbReference type="InterPro" id="IPR026891">
    <property type="entry name" value="Fn3-like"/>
</dbReference>
<evidence type="ECO:0000256" key="4">
    <source>
        <dbReference type="ARBA" id="ARBA00022729"/>
    </source>
</evidence>
<dbReference type="Pfam" id="PF00933">
    <property type="entry name" value="Glyco_hydro_3"/>
    <property type="match status" value="1"/>
</dbReference>
<dbReference type="EMBL" id="JBBMQS010000007">
    <property type="protein sequence ID" value="MEM5498275.1"/>
    <property type="molecule type" value="Genomic_DNA"/>
</dbReference>
<sequence length="805" mass="87421">MRMCSIKSVFAMGLASLAFNSLAASVYRDASLPTEQRVSDLLNQMTLQEKVAQLQTVWHEGRELKGPNGALKTSKAEKILPLGIGHIARPSEDLSPEDTVKYTNAIQKWLIDNTRLSIPAIFHEEALHGHAASEATSFPQAIAMASTWDPQLIYDIYQASAQEVRARGGNQALTPILDVARDPRWGRIEETMGEDPYLIGELGVSAVKGFQGDEQNIPENRVMATLKHLAGHGQPTGGLNIAPAPIGERALREVFLFPFEAAVTLAHVGSVMASYNEIDGIPSHANKMLLTDILRDEWGFDGLLVSDYYAINELITRHGLAGTKENAAIMALNAGVDVEMPDREVFPLLEKLVNDKKVSIQKIDTAVTRILREKFKLGLFENPYTDENAVNAIVGSQAHRDLAQTTAEKAMVLLKNDGVLPLDKTKVKSVAVIGPHANETLLGGYSDIPRQTVTILDGLRNELGKNAKVEFSRGALITQDIEDPLPASVKAQSYSKERWNKESMKLADLSNAQALIDDAVALAKRSDVAVVVVGSNEGSSREAWAENHLGDRDSLQLLGKQHALVEAVLATGTPTVLILSNGRPLTLGNLYQDAPAIIEAWYLGQETGTALANVLFGDVNPSGKLPLTLPKTIGQLPVFYNHKPSAKRGYIFGDTAPAFAFGHGLSYTTFDYGDLSIDAANAEANGTVSVSFTLTNSGDVDGEEVAQLYIRDVFSSVTRPVKELKGFKRVALKAGESKKVTFELPINLLAFYDAQMRFVVEPGEIKLMIGSASDDVRLEDAFEITGEVSEIQQAQKAYLTNVSVQ</sequence>
<keyword evidence="11" id="KW-1185">Reference proteome</keyword>
<evidence type="ECO:0000256" key="2">
    <source>
        <dbReference type="ARBA" id="ARBA00005336"/>
    </source>
</evidence>
<feature type="chain" id="PRO_5045923698" description="beta-glucosidase" evidence="8">
    <location>
        <begin position="24"/>
        <end position="805"/>
    </location>
</feature>
<dbReference type="Gene3D" id="3.40.50.1700">
    <property type="entry name" value="Glycoside hydrolase family 3 C-terminal domain"/>
    <property type="match status" value="1"/>
</dbReference>
<reference evidence="10 11" key="1">
    <citation type="submission" date="2024-03" db="EMBL/GenBank/DDBJ databases">
        <title>Community enrichment and isolation of bacterial strains for fucoidan degradation.</title>
        <authorList>
            <person name="Sichert A."/>
        </authorList>
    </citation>
    <scope>NUCLEOTIDE SEQUENCE [LARGE SCALE GENOMIC DNA]</scope>
    <source>
        <strain evidence="10 11">AS12</strain>
    </source>
</reference>
<evidence type="ECO:0000256" key="1">
    <source>
        <dbReference type="ARBA" id="ARBA00000448"/>
    </source>
</evidence>
<accession>A0ABU9SXE5</accession>
<dbReference type="InterPro" id="IPR036881">
    <property type="entry name" value="Glyco_hydro_3_C_sf"/>
</dbReference>
<dbReference type="Gene3D" id="3.20.20.300">
    <property type="entry name" value="Glycoside hydrolase, family 3, N-terminal domain"/>
    <property type="match status" value="1"/>
</dbReference>
<dbReference type="PANTHER" id="PTHR30620:SF16">
    <property type="entry name" value="LYSOSOMAL BETA GLUCOSIDASE"/>
    <property type="match status" value="1"/>
</dbReference>
<feature type="domain" description="Fibronectin type III-like" evidence="9">
    <location>
        <begin position="704"/>
        <end position="773"/>
    </location>
</feature>
<evidence type="ECO:0000256" key="6">
    <source>
        <dbReference type="ARBA" id="ARBA00023295"/>
    </source>
</evidence>
<dbReference type="SUPFAM" id="SSF51445">
    <property type="entry name" value="(Trans)glycosidases"/>
    <property type="match status" value="1"/>
</dbReference>
<keyword evidence="4 8" id="KW-0732">Signal</keyword>
<dbReference type="Proteomes" id="UP001461163">
    <property type="component" value="Unassembled WGS sequence"/>
</dbReference>
<comment type="similarity">
    <text evidence="2 7">Belongs to the glycosyl hydrolase 3 family.</text>
</comment>
<dbReference type="InterPro" id="IPR002772">
    <property type="entry name" value="Glyco_hydro_3_C"/>
</dbReference>
<dbReference type="InterPro" id="IPR013783">
    <property type="entry name" value="Ig-like_fold"/>
</dbReference>
<feature type="signal peptide" evidence="8">
    <location>
        <begin position="1"/>
        <end position="23"/>
    </location>
</feature>
<dbReference type="SUPFAM" id="SSF52279">
    <property type="entry name" value="Beta-D-glucan exohydrolase, C-terminal domain"/>
    <property type="match status" value="1"/>
</dbReference>
<dbReference type="InterPro" id="IPR036962">
    <property type="entry name" value="Glyco_hydro_3_N_sf"/>
</dbReference>
<dbReference type="Pfam" id="PF14310">
    <property type="entry name" value="Fn3-like"/>
    <property type="match status" value="1"/>
</dbReference>
<gene>
    <name evidence="10" type="ORF">WNY77_12775</name>
</gene>
<dbReference type="EC" id="3.2.1.21" evidence="3"/>
<comment type="caution">
    <text evidence="10">The sequence shown here is derived from an EMBL/GenBank/DDBJ whole genome shotgun (WGS) entry which is preliminary data.</text>
</comment>
<dbReference type="Gene3D" id="2.60.40.10">
    <property type="entry name" value="Immunoglobulins"/>
    <property type="match status" value="1"/>
</dbReference>
<evidence type="ECO:0000256" key="3">
    <source>
        <dbReference type="ARBA" id="ARBA00012744"/>
    </source>
</evidence>
<dbReference type="PANTHER" id="PTHR30620">
    <property type="entry name" value="PERIPLASMIC BETA-GLUCOSIDASE-RELATED"/>
    <property type="match status" value="1"/>
</dbReference>
<organism evidence="10 11">
    <name type="scientific">Paraglaciecola mesophila</name>
    <dbReference type="NCBI Taxonomy" id="197222"/>
    <lineage>
        <taxon>Bacteria</taxon>
        <taxon>Pseudomonadati</taxon>
        <taxon>Pseudomonadota</taxon>
        <taxon>Gammaproteobacteria</taxon>
        <taxon>Alteromonadales</taxon>
        <taxon>Alteromonadaceae</taxon>
        <taxon>Paraglaciecola</taxon>
    </lineage>
</organism>